<dbReference type="KEGG" id="fae:FAES_5269"/>
<dbReference type="HOGENOM" id="CLU_894021_0_0_10"/>
<evidence type="ECO:0000256" key="1">
    <source>
        <dbReference type="SAM" id="Phobius"/>
    </source>
</evidence>
<feature type="transmembrane region" description="Helical" evidence="1">
    <location>
        <begin position="123"/>
        <end position="145"/>
    </location>
</feature>
<keyword evidence="1" id="KW-0812">Transmembrane</keyword>
<accession>I0KGL5</accession>
<evidence type="ECO:0000259" key="2">
    <source>
        <dbReference type="Pfam" id="PF02517"/>
    </source>
</evidence>
<organism evidence="3 4">
    <name type="scientific">Fibrella aestuarina BUZ 2</name>
    <dbReference type="NCBI Taxonomy" id="1166018"/>
    <lineage>
        <taxon>Bacteria</taxon>
        <taxon>Pseudomonadati</taxon>
        <taxon>Bacteroidota</taxon>
        <taxon>Cytophagia</taxon>
        <taxon>Cytophagales</taxon>
        <taxon>Spirosomataceae</taxon>
        <taxon>Fibrella</taxon>
    </lineage>
</organism>
<feature type="transmembrane region" description="Helical" evidence="1">
    <location>
        <begin position="20"/>
        <end position="38"/>
    </location>
</feature>
<dbReference type="GO" id="GO:0080120">
    <property type="term" value="P:CAAX-box protein maturation"/>
    <property type="evidence" value="ECO:0007669"/>
    <property type="project" value="UniProtKB-ARBA"/>
</dbReference>
<feature type="transmembrane region" description="Helical" evidence="1">
    <location>
        <begin position="165"/>
        <end position="183"/>
    </location>
</feature>
<dbReference type="InterPro" id="IPR003675">
    <property type="entry name" value="Rce1/LyrA-like_dom"/>
</dbReference>
<keyword evidence="1" id="KW-1133">Transmembrane helix</keyword>
<proteinExistence type="predicted"/>
<dbReference type="Proteomes" id="UP000011058">
    <property type="component" value="Chromosome"/>
</dbReference>
<keyword evidence="4" id="KW-1185">Reference proteome</keyword>
<dbReference type="AlphaFoldDB" id="I0KGL5"/>
<feature type="transmembrane region" description="Helical" evidence="1">
    <location>
        <begin position="301"/>
        <end position="322"/>
    </location>
</feature>
<evidence type="ECO:0000313" key="3">
    <source>
        <dbReference type="EMBL" id="CCH03268.1"/>
    </source>
</evidence>
<dbReference type="EMBL" id="HE796683">
    <property type="protein sequence ID" value="CCH03268.1"/>
    <property type="molecule type" value="Genomic_DNA"/>
</dbReference>
<dbReference type="GO" id="GO:0004175">
    <property type="term" value="F:endopeptidase activity"/>
    <property type="evidence" value="ECO:0007669"/>
    <property type="project" value="UniProtKB-ARBA"/>
</dbReference>
<keyword evidence="1" id="KW-0472">Membrane</keyword>
<dbReference type="eggNOG" id="COG1266">
    <property type="taxonomic scope" value="Bacteria"/>
</dbReference>
<dbReference type="STRING" id="1166018.FAES_5269"/>
<sequence length="324" mass="36848">MRELLHDIRTYLRADFKPGLYAITAAWVALLISINYAIGLENTIIDAQPFSPWRPVWYLALYATAYYGAFWLWSRFHHRSDIWRDRRFWRHTLVALVVYSYAVGSSVYADLARRVEDMRLYPYVYRVLGNLHSILTILLPLVLYYYLIDKPQNGFYGLQPKRKGLLVYLTLLLLMVPIIALAATQPDFLQAYPTYRNTGAHLALNVPEWLTILGYELAYGWDFVPTELLFRGFLVIGLSRLLNPALTNAATQPTGLTTPGPVLPMIVWYASIHFGRPLGETLSSLVGGYILGVLALSTRSIWGGLFIHIGIAWLMEAAAFLASR</sequence>
<dbReference type="RefSeq" id="WP_015334367.1">
    <property type="nucleotide sequence ID" value="NC_020054.1"/>
</dbReference>
<dbReference type="Pfam" id="PF02517">
    <property type="entry name" value="Rce1-like"/>
    <property type="match status" value="1"/>
</dbReference>
<feature type="domain" description="CAAX prenyl protease 2/Lysostaphin resistance protein A-like" evidence="2">
    <location>
        <begin position="227"/>
        <end position="312"/>
    </location>
</feature>
<feature type="transmembrane region" description="Helical" evidence="1">
    <location>
        <begin position="58"/>
        <end position="76"/>
    </location>
</feature>
<feature type="transmembrane region" description="Helical" evidence="1">
    <location>
        <begin position="88"/>
        <end position="111"/>
    </location>
</feature>
<evidence type="ECO:0000313" key="4">
    <source>
        <dbReference type="Proteomes" id="UP000011058"/>
    </source>
</evidence>
<protein>
    <recommendedName>
        <fullName evidence="2">CAAX prenyl protease 2/Lysostaphin resistance protein A-like domain-containing protein</fullName>
    </recommendedName>
</protein>
<reference evidence="3 4" key="1">
    <citation type="journal article" date="2012" name="J. Bacteriol.">
        <title>Genome Sequence of Fibrella aestuarina BUZ 2T, a Filamentous Marine Bacterium.</title>
        <authorList>
            <person name="Filippini M."/>
            <person name="Qi W."/>
            <person name="Blom J."/>
            <person name="Goesmann A."/>
            <person name="Smits T.H."/>
            <person name="Bagheri H.C."/>
        </authorList>
    </citation>
    <scope>NUCLEOTIDE SEQUENCE [LARGE SCALE GENOMIC DNA]</scope>
    <source>
        <strain evidence="4">BUZ 2T</strain>
    </source>
</reference>
<gene>
    <name evidence="3" type="ORF">FAES_5269</name>
</gene>
<name>I0KGL5_9BACT</name>
<dbReference type="OrthoDB" id="5525190at2"/>